<dbReference type="PANTHER" id="PTHR43747">
    <property type="entry name" value="FAD-BINDING PROTEIN"/>
    <property type="match status" value="1"/>
</dbReference>
<protein>
    <submittedName>
        <fullName evidence="1">Monooxygenase FAD-binding</fullName>
    </submittedName>
</protein>
<accession>V5C4Q6</accession>
<dbReference type="InterPro" id="IPR036188">
    <property type="entry name" value="FAD/NAD-bd_sf"/>
</dbReference>
<organism evidence="1 2">
    <name type="scientific">Methyloglobulus morosus KoM1</name>
    <dbReference type="NCBI Taxonomy" id="1116472"/>
    <lineage>
        <taxon>Bacteria</taxon>
        <taxon>Pseudomonadati</taxon>
        <taxon>Pseudomonadota</taxon>
        <taxon>Gammaproteobacteria</taxon>
        <taxon>Methylococcales</taxon>
        <taxon>Methylococcaceae</taxon>
        <taxon>Methyloglobulus</taxon>
    </lineage>
</organism>
<evidence type="ECO:0000313" key="2">
    <source>
        <dbReference type="Proteomes" id="UP000017842"/>
    </source>
</evidence>
<dbReference type="eggNOG" id="COG0644">
    <property type="taxonomic scope" value="Bacteria"/>
</dbReference>
<name>V5C4Q6_9GAMM</name>
<dbReference type="RefSeq" id="WP_023493584.1">
    <property type="nucleotide sequence ID" value="NZ_AYLO01000020.1"/>
</dbReference>
<evidence type="ECO:0000313" key="1">
    <source>
        <dbReference type="EMBL" id="ESS73472.1"/>
    </source>
</evidence>
<keyword evidence="1" id="KW-0503">Monooxygenase</keyword>
<dbReference type="EMBL" id="AYLO01000020">
    <property type="protein sequence ID" value="ESS73472.1"/>
    <property type="molecule type" value="Genomic_DNA"/>
</dbReference>
<dbReference type="InterPro" id="IPR050816">
    <property type="entry name" value="Flavin-dep_Halogenase_NPB"/>
</dbReference>
<gene>
    <name evidence="1" type="ORF">MGMO_20c00270</name>
</gene>
<keyword evidence="2" id="KW-1185">Reference proteome</keyword>
<keyword evidence="1" id="KW-0560">Oxidoreductase</keyword>
<reference evidence="1 2" key="1">
    <citation type="journal article" date="2013" name="Genome Announc.">
        <title>Draft Genome Sequence of the Methanotrophic Gammaproteobacterium Methyloglobulus morosus DSM 22980 Strain KoM1.</title>
        <authorList>
            <person name="Poehlein A."/>
            <person name="Deutzmann J.S."/>
            <person name="Daniel R."/>
            <person name="Simeonova D.D."/>
        </authorList>
    </citation>
    <scope>NUCLEOTIDE SEQUENCE [LARGE SCALE GENOMIC DNA]</scope>
    <source>
        <strain evidence="1 2">KoM1</strain>
    </source>
</reference>
<dbReference type="InterPro" id="IPR006905">
    <property type="entry name" value="Flavin_halogenase"/>
</dbReference>
<dbReference type="STRING" id="1116472.MGMO_20c00270"/>
<dbReference type="Proteomes" id="UP000017842">
    <property type="component" value="Unassembled WGS sequence"/>
</dbReference>
<dbReference type="PANTHER" id="PTHR43747:SF1">
    <property type="entry name" value="SLR1998 PROTEIN"/>
    <property type="match status" value="1"/>
</dbReference>
<dbReference type="OrthoDB" id="9785276at2"/>
<proteinExistence type="predicted"/>
<dbReference type="Gene3D" id="3.50.50.60">
    <property type="entry name" value="FAD/NAD(P)-binding domain"/>
    <property type="match status" value="1"/>
</dbReference>
<comment type="caution">
    <text evidence="1">The sequence shown here is derived from an EMBL/GenBank/DDBJ whole genome shotgun (WGS) entry which is preliminary data.</text>
</comment>
<sequence>MMCSKKNIAILGGGPASSTLAILLCRQGCKVVIFALPERLPILVGESLVPMIVPMLQDLGVEAEVATYSTYKPGACFTYNADEAFEFLFADTPSDLPSYSYNVPRVQFNATLLAAAQQLGTHLIVRKVQLQKTEDMGRITLDTESIQAAAGCWDGDEPDLIVDAAGRANLIGKLLNIPMQKGPRQDVALFAHVDQTKLVNPGYVHNDRIDQGWCWRIPLPGRVSFGFVVPEAYALQHGETPEQQYDQLLKTDSVLKRLAPDAQRVTPVFRFNNYQSISDKLCGENWVMLGDAGGFVDPVFSSGLLIAMDSAYKLADTVLQNKPLAVYEEIAKRHLNAWFEIVGFYYNGRLMGSIKAGRTMPDNIFTRCLLAWVSAHVSRVFSGAAASYPFSLKLLRYLVRYSLIGRDPDIYKIK</sequence>
<dbReference type="GO" id="GO:0004497">
    <property type="term" value="F:monooxygenase activity"/>
    <property type="evidence" value="ECO:0007669"/>
    <property type="project" value="UniProtKB-KW"/>
</dbReference>
<dbReference type="AlphaFoldDB" id="V5C4Q6"/>
<dbReference type="Pfam" id="PF04820">
    <property type="entry name" value="Trp_halogenase"/>
    <property type="match status" value="2"/>
</dbReference>
<dbReference type="SUPFAM" id="SSF51905">
    <property type="entry name" value="FAD/NAD(P)-binding domain"/>
    <property type="match status" value="1"/>
</dbReference>